<dbReference type="InterPro" id="IPR036879">
    <property type="entry name" value="TF_MADSbox_sf"/>
</dbReference>
<accession>A0A4P9WKQ5</accession>
<dbReference type="SMART" id="SM00432">
    <property type="entry name" value="MADS"/>
    <property type="match status" value="1"/>
</dbReference>
<dbReference type="AlphaFoldDB" id="A0A4P9WKQ5"/>
<dbReference type="SUPFAM" id="SSF55455">
    <property type="entry name" value="SRF-like"/>
    <property type="match status" value="1"/>
</dbReference>
<keyword evidence="3" id="KW-0238">DNA-binding</keyword>
<dbReference type="PANTHER" id="PTHR48019">
    <property type="entry name" value="SERUM RESPONSE FACTOR HOMOLOG"/>
    <property type="match status" value="1"/>
</dbReference>
<evidence type="ECO:0000256" key="3">
    <source>
        <dbReference type="ARBA" id="ARBA00023125"/>
    </source>
</evidence>
<evidence type="ECO:0000259" key="6">
    <source>
        <dbReference type="PROSITE" id="PS50066"/>
    </source>
</evidence>
<dbReference type="Gene3D" id="3.40.1810.10">
    <property type="entry name" value="Transcription factor, MADS-box"/>
    <property type="match status" value="1"/>
</dbReference>
<evidence type="ECO:0000256" key="5">
    <source>
        <dbReference type="ARBA" id="ARBA00023242"/>
    </source>
</evidence>
<dbReference type="Pfam" id="PF00319">
    <property type="entry name" value="SRF-TF"/>
    <property type="match status" value="1"/>
</dbReference>
<evidence type="ECO:0000256" key="4">
    <source>
        <dbReference type="ARBA" id="ARBA00023163"/>
    </source>
</evidence>
<gene>
    <name evidence="7" type="ORF">BDK51DRAFT_4161</name>
</gene>
<keyword evidence="8" id="KW-1185">Reference proteome</keyword>
<evidence type="ECO:0000256" key="2">
    <source>
        <dbReference type="ARBA" id="ARBA00023015"/>
    </source>
</evidence>
<keyword evidence="5" id="KW-0539">Nucleus</keyword>
<keyword evidence="4" id="KW-0804">Transcription</keyword>
<dbReference type="GO" id="GO:0003677">
    <property type="term" value="F:DNA binding"/>
    <property type="evidence" value="ECO:0007669"/>
    <property type="project" value="UniProtKB-KW"/>
</dbReference>
<keyword evidence="2" id="KW-0805">Transcription regulation</keyword>
<dbReference type="GO" id="GO:0045944">
    <property type="term" value="P:positive regulation of transcription by RNA polymerase II"/>
    <property type="evidence" value="ECO:0007669"/>
    <property type="project" value="UniProtKB-ARBA"/>
</dbReference>
<evidence type="ECO:0000313" key="7">
    <source>
        <dbReference type="EMBL" id="RKO93581.1"/>
    </source>
</evidence>
<comment type="subcellular location">
    <subcellularLocation>
        <location evidence="1">Nucleus</location>
    </subcellularLocation>
</comment>
<evidence type="ECO:0000256" key="1">
    <source>
        <dbReference type="ARBA" id="ARBA00004123"/>
    </source>
</evidence>
<dbReference type="PROSITE" id="PS50066">
    <property type="entry name" value="MADS_BOX_2"/>
    <property type="match status" value="1"/>
</dbReference>
<sequence>MGRRKIEILPIENDKNRSNTFKKRRQGLIKKAHELGVLCSVEVALVIISGGK</sequence>
<dbReference type="PRINTS" id="PR00404">
    <property type="entry name" value="MADSDOMAIN"/>
</dbReference>
<proteinExistence type="predicted"/>
<dbReference type="InterPro" id="IPR050142">
    <property type="entry name" value="MADS-box/MEF2_TF"/>
</dbReference>
<organism evidence="7 8">
    <name type="scientific">Blyttiomyces helicus</name>
    <dbReference type="NCBI Taxonomy" id="388810"/>
    <lineage>
        <taxon>Eukaryota</taxon>
        <taxon>Fungi</taxon>
        <taxon>Fungi incertae sedis</taxon>
        <taxon>Chytridiomycota</taxon>
        <taxon>Chytridiomycota incertae sedis</taxon>
        <taxon>Chytridiomycetes</taxon>
        <taxon>Chytridiomycetes incertae sedis</taxon>
        <taxon>Blyttiomyces</taxon>
    </lineage>
</organism>
<dbReference type="CDD" id="cd00120">
    <property type="entry name" value="MADS"/>
    <property type="match status" value="1"/>
</dbReference>
<dbReference type="GO" id="GO:0046983">
    <property type="term" value="F:protein dimerization activity"/>
    <property type="evidence" value="ECO:0007669"/>
    <property type="project" value="InterPro"/>
</dbReference>
<dbReference type="OrthoDB" id="1898716at2759"/>
<feature type="non-terminal residue" evidence="7">
    <location>
        <position position="52"/>
    </location>
</feature>
<dbReference type="Proteomes" id="UP000269721">
    <property type="component" value="Unassembled WGS sequence"/>
</dbReference>
<name>A0A4P9WKQ5_9FUNG</name>
<reference evidence="8" key="1">
    <citation type="journal article" date="2018" name="Nat. Microbiol.">
        <title>Leveraging single-cell genomics to expand the fungal tree of life.</title>
        <authorList>
            <person name="Ahrendt S.R."/>
            <person name="Quandt C.A."/>
            <person name="Ciobanu D."/>
            <person name="Clum A."/>
            <person name="Salamov A."/>
            <person name="Andreopoulos B."/>
            <person name="Cheng J.F."/>
            <person name="Woyke T."/>
            <person name="Pelin A."/>
            <person name="Henrissat B."/>
            <person name="Reynolds N.K."/>
            <person name="Benny G.L."/>
            <person name="Smith M.E."/>
            <person name="James T.Y."/>
            <person name="Grigoriev I.V."/>
        </authorList>
    </citation>
    <scope>NUCLEOTIDE SEQUENCE [LARGE SCALE GENOMIC DNA]</scope>
</reference>
<evidence type="ECO:0000313" key="8">
    <source>
        <dbReference type="Proteomes" id="UP000269721"/>
    </source>
</evidence>
<dbReference type="InterPro" id="IPR002100">
    <property type="entry name" value="TF_MADSbox"/>
</dbReference>
<protein>
    <recommendedName>
        <fullName evidence="6">MADS-box domain-containing protein</fullName>
    </recommendedName>
</protein>
<dbReference type="GO" id="GO:0005634">
    <property type="term" value="C:nucleus"/>
    <property type="evidence" value="ECO:0007669"/>
    <property type="project" value="UniProtKB-SubCell"/>
</dbReference>
<dbReference type="EMBL" id="KZ994182">
    <property type="protein sequence ID" value="RKO93581.1"/>
    <property type="molecule type" value="Genomic_DNA"/>
</dbReference>
<feature type="domain" description="MADS-box" evidence="6">
    <location>
        <begin position="1"/>
        <end position="52"/>
    </location>
</feature>